<name>A0A379PQN2_9NOCA</name>
<evidence type="ECO:0000313" key="1">
    <source>
        <dbReference type="EMBL" id="SUF09087.1"/>
    </source>
</evidence>
<accession>A0A379PQN2</accession>
<dbReference type="Proteomes" id="UP000254569">
    <property type="component" value="Unassembled WGS sequence"/>
</dbReference>
<reference evidence="1 2" key="1">
    <citation type="submission" date="2018-06" db="EMBL/GenBank/DDBJ databases">
        <authorList>
            <consortium name="Pathogen Informatics"/>
            <person name="Doyle S."/>
        </authorList>
    </citation>
    <scope>NUCLEOTIDE SEQUENCE [LARGE SCALE GENOMIC DNA]</scope>
    <source>
        <strain evidence="1 2">NCTC13296</strain>
    </source>
</reference>
<sequence>MRSLRIPLSPGRWLPHFGGCPSPPLRDRTSGSTGEYILASPSPGGGALARCVTLHLPLTVYTSCRSEALFTAVNRASERQDVARLLEQSDGFLLYLHTSYRSVDVTEHRRIEGSPHSNPLPFHLGAIDTRGCRTTAAGPSGHRRGQHRREDAVSAPLLRGSVQQMPRFTAVNQDRTNRVFGIGACTALPTIRPADPAECRPFESSRRRRWRGLPR</sequence>
<dbReference type="EMBL" id="UGVI01000002">
    <property type="protein sequence ID" value="SUF09087.1"/>
    <property type="molecule type" value="Genomic_DNA"/>
</dbReference>
<keyword evidence="2" id="KW-1185">Reference proteome</keyword>
<proteinExistence type="predicted"/>
<organism evidence="1 2">
    <name type="scientific">Rhodococcus gordoniae</name>
    <dbReference type="NCBI Taxonomy" id="223392"/>
    <lineage>
        <taxon>Bacteria</taxon>
        <taxon>Bacillati</taxon>
        <taxon>Actinomycetota</taxon>
        <taxon>Actinomycetes</taxon>
        <taxon>Mycobacteriales</taxon>
        <taxon>Nocardiaceae</taxon>
        <taxon>Rhodococcus</taxon>
    </lineage>
</organism>
<gene>
    <name evidence="1" type="ORF">NCTC13296_04284</name>
</gene>
<protein>
    <submittedName>
        <fullName evidence="1">Uncharacterized protein</fullName>
    </submittedName>
</protein>
<dbReference type="AlphaFoldDB" id="A0A379PQN2"/>
<evidence type="ECO:0000313" key="2">
    <source>
        <dbReference type="Proteomes" id="UP000254569"/>
    </source>
</evidence>